<evidence type="ECO:0000313" key="2">
    <source>
        <dbReference type="EMBL" id="AUR01860.1"/>
    </source>
</evidence>
<reference evidence="2 3" key="1">
    <citation type="journal article" date="2017" name="Front. Microbiol.">
        <title>Phaeobacter piscinae sp. nov., a species of the Roseobacter group and potential aquaculture probiont.</title>
        <authorList>
            <person name="Sonnenschein E.C."/>
            <person name="Phippen C.B.W."/>
            <person name="Nielsen K.F."/>
            <person name="Mateiu R.V."/>
            <person name="Melchiorsen J."/>
            <person name="Gram L."/>
            <person name="Overmann J."/>
            <person name="Freese H.M."/>
        </authorList>
    </citation>
    <scope>NUCLEOTIDE SEQUENCE [LARGE SCALE GENOMIC DNA]</scope>
    <source>
        <strain evidence="2 3">P88</strain>
        <plasmid evidence="3">pp88_f</plasmid>
    </source>
</reference>
<dbReference type="Gene3D" id="1.10.1200.10">
    <property type="entry name" value="ACP-like"/>
    <property type="match status" value="1"/>
</dbReference>
<dbReference type="InterPro" id="IPR009081">
    <property type="entry name" value="PP-bd_ACP"/>
</dbReference>
<dbReference type="Proteomes" id="UP000236447">
    <property type="component" value="Plasmid pP88_f"/>
</dbReference>
<dbReference type="SUPFAM" id="SSF47336">
    <property type="entry name" value="ACP-like"/>
    <property type="match status" value="1"/>
</dbReference>
<dbReference type="PROSITE" id="PS50075">
    <property type="entry name" value="CARRIER"/>
    <property type="match status" value="1"/>
</dbReference>
<dbReference type="InterPro" id="IPR046047">
    <property type="entry name" value="DUF6005"/>
</dbReference>
<dbReference type="RefSeq" id="WP_102884721.1">
    <property type="nucleotide sequence ID" value="NZ_CP010731.1"/>
</dbReference>
<protein>
    <submittedName>
        <fullName evidence="2">Acyl carrier protein</fullName>
    </submittedName>
</protein>
<name>A0A2I7KGY3_9RHOB</name>
<organism evidence="2 3">
    <name type="scientific">Phaeobacter inhibens</name>
    <dbReference type="NCBI Taxonomy" id="221822"/>
    <lineage>
        <taxon>Bacteria</taxon>
        <taxon>Pseudomonadati</taxon>
        <taxon>Pseudomonadota</taxon>
        <taxon>Alphaproteobacteria</taxon>
        <taxon>Rhodobacterales</taxon>
        <taxon>Roseobacteraceae</taxon>
        <taxon>Phaeobacter</taxon>
    </lineage>
</organism>
<proteinExistence type="predicted"/>
<reference evidence="2 3" key="2">
    <citation type="journal article" date="2017" name="Genome Biol. Evol.">
        <title>Trajectories and Drivers of Genome Evolution in Surface-Associated Marine Phaeobacter.</title>
        <authorList>
            <person name="Freese H.M."/>
            <person name="Sikorski J."/>
            <person name="Bunk B."/>
            <person name="Scheuner C."/>
            <person name="Meier-Kolthoff J.P."/>
            <person name="Sproer C."/>
            <person name="Gram L."/>
            <person name="Overmann J."/>
        </authorList>
    </citation>
    <scope>NUCLEOTIDE SEQUENCE [LARGE SCALE GENOMIC DNA]</scope>
    <source>
        <strain evidence="2 3">P88</strain>
        <plasmid evidence="3">pp88_f</plasmid>
    </source>
</reference>
<gene>
    <name evidence="2" type="ORF">PhaeoP88_04548</name>
</gene>
<evidence type="ECO:0000259" key="1">
    <source>
        <dbReference type="PROSITE" id="PS50075"/>
    </source>
</evidence>
<sequence>MTFDSVLHAMQQTLAGPLANPHMAQFGPEAVLNDDLHIDSVVLINLLVHLETDHGVAIPERDFRKEDFVTVADLIHVLLASPSAAVATEPEAAPANQDPSEITVHCFVSCLCAAIRRHEGLDFRPFYFGTWDSDFAVTAQQHLAYHSAEMTQDHYIGWINRLYAIDVSPWYDNTQSKADNLARFETLLHSTSGDRQLVVMLDMFHLPERDTKYNQDPFPHFVIVEPTADPEVWHMNDPDYRWRGDLPRAAILNAMAQPSVAGGYILDSTRARAPEPQDLLAYFNATFRPDANPLTDALRRIITYHGHTERPLALPELEIALRELPVLSLRKYAYEHAFAFFWRALGLSFAAFDAHCDQVEALCEGFRRLHFQAAKLAHTRDHAQLPDLIAALDALDRLEFTIKTALHAQFQTWCRTTQVAASISPNRSPETRAMLKGEPA</sequence>
<dbReference type="InterPro" id="IPR036736">
    <property type="entry name" value="ACP-like_sf"/>
</dbReference>
<accession>A0A2I7KGY3</accession>
<dbReference type="EMBL" id="CP010731">
    <property type="protein sequence ID" value="AUR01860.1"/>
    <property type="molecule type" value="Genomic_DNA"/>
</dbReference>
<evidence type="ECO:0000313" key="3">
    <source>
        <dbReference type="Proteomes" id="UP000236447"/>
    </source>
</evidence>
<keyword evidence="2" id="KW-0614">Plasmid</keyword>
<feature type="domain" description="Carrier" evidence="1">
    <location>
        <begin position="1"/>
        <end position="82"/>
    </location>
</feature>
<dbReference type="AlphaFoldDB" id="A0A2I7KGY3"/>
<dbReference type="Pfam" id="PF19468">
    <property type="entry name" value="DUF6005"/>
    <property type="match status" value="1"/>
</dbReference>
<geneLocation type="plasmid" evidence="3">
    <name>pp88_f</name>
</geneLocation>